<protein>
    <submittedName>
        <fullName evidence="3">RNA-binding protein</fullName>
    </submittedName>
</protein>
<dbReference type="InterPro" id="IPR048289">
    <property type="entry name" value="RRM2_NsCP33-like"/>
</dbReference>
<dbReference type="InterPro" id="IPR052462">
    <property type="entry name" value="SLIRP/GR-RBP-like"/>
</dbReference>
<dbReference type="InterPro" id="IPR000504">
    <property type="entry name" value="RRM_dom"/>
</dbReference>
<dbReference type="PROSITE" id="PS50102">
    <property type="entry name" value="RRM"/>
    <property type="match status" value="1"/>
</dbReference>
<organism evidence="3 4">
    <name type="scientific">Phaeocystidibacter marisrubri</name>
    <dbReference type="NCBI Taxonomy" id="1577780"/>
    <lineage>
        <taxon>Bacteria</taxon>
        <taxon>Pseudomonadati</taxon>
        <taxon>Bacteroidota</taxon>
        <taxon>Flavobacteriia</taxon>
        <taxon>Flavobacteriales</taxon>
        <taxon>Phaeocystidibacteraceae</taxon>
        <taxon>Phaeocystidibacter</taxon>
    </lineage>
</organism>
<dbReference type="AlphaFoldDB" id="A0A6L3ZK69"/>
<evidence type="ECO:0000313" key="3">
    <source>
        <dbReference type="EMBL" id="KAB2817815.1"/>
    </source>
</evidence>
<proteinExistence type="predicted"/>
<keyword evidence="4" id="KW-1185">Reference proteome</keyword>
<dbReference type="SMART" id="SM00360">
    <property type="entry name" value="RRM"/>
    <property type="match status" value="1"/>
</dbReference>
<dbReference type="Proteomes" id="UP000484164">
    <property type="component" value="Unassembled WGS sequence"/>
</dbReference>
<reference evidence="3 4" key="1">
    <citation type="submission" date="2019-10" db="EMBL/GenBank/DDBJ databases">
        <title>Genome sequence of Phaeocystidibacter marisrubri JCM30614 (type strain).</title>
        <authorList>
            <person name="Bowman J.P."/>
        </authorList>
    </citation>
    <scope>NUCLEOTIDE SEQUENCE [LARGE SCALE GENOMIC DNA]</scope>
    <source>
        <strain evidence="3 4">JCM 30614</strain>
    </source>
</reference>
<evidence type="ECO:0000256" key="1">
    <source>
        <dbReference type="ARBA" id="ARBA00022884"/>
    </source>
</evidence>
<dbReference type="SUPFAM" id="SSF54928">
    <property type="entry name" value="RNA-binding domain, RBD"/>
    <property type="match status" value="1"/>
</dbReference>
<keyword evidence="1" id="KW-0694">RNA-binding</keyword>
<dbReference type="EMBL" id="WBVQ01000001">
    <property type="protein sequence ID" value="KAB2817815.1"/>
    <property type="molecule type" value="Genomic_DNA"/>
</dbReference>
<dbReference type="Pfam" id="PF00076">
    <property type="entry name" value="RRM_1"/>
    <property type="match status" value="1"/>
</dbReference>
<sequence>MNIFIGNLSYHMKDEELADLFAQYGDVESARIIKDRETGRSKGFAFVVMPNDDDANSAIESLNGHDVNGRPIRVNQAIEKERSERRPRY</sequence>
<dbReference type="CDD" id="cd21608">
    <property type="entry name" value="RRM2_NsCP33_like"/>
    <property type="match status" value="1"/>
</dbReference>
<name>A0A6L3ZK69_9FLAO</name>
<evidence type="ECO:0000259" key="2">
    <source>
        <dbReference type="PROSITE" id="PS50102"/>
    </source>
</evidence>
<dbReference type="InterPro" id="IPR012677">
    <property type="entry name" value="Nucleotide-bd_a/b_plait_sf"/>
</dbReference>
<dbReference type="InterPro" id="IPR035979">
    <property type="entry name" value="RBD_domain_sf"/>
</dbReference>
<dbReference type="GO" id="GO:0003723">
    <property type="term" value="F:RNA binding"/>
    <property type="evidence" value="ECO:0007669"/>
    <property type="project" value="UniProtKB-KW"/>
</dbReference>
<feature type="domain" description="RRM" evidence="2">
    <location>
        <begin position="1"/>
        <end position="79"/>
    </location>
</feature>
<comment type="caution">
    <text evidence="3">The sequence shown here is derived from an EMBL/GenBank/DDBJ whole genome shotgun (WGS) entry which is preliminary data.</text>
</comment>
<dbReference type="PANTHER" id="PTHR48027">
    <property type="entry name" value="HETEROGENEOUS NUCLEAR RIBONUCLEOPROTEIN 87F-RELATED"/>
    <property type="match status" value="1"/>
</dbReference>
<dbReference type="RefSeq" id="WP_151692503.1">
    <property type="nucleotide sequence ID" value="NZ_BMGX01000002.1"/>
</dbReference>
<evidence type="ECO:0000313" key="4">
    <source>
        <dbReference type="Proteomes" id="UP000484164"/>
    </source>
</evidence>
<accession>A0A6L3ZK69</accession>
<gene>
    <name evidence="3" type="ORF">F8C82_05270</name>
</gene>
<dbReference type="Gene3D" id="3.30.70.330">
    <property type="match status" value="1"/>
</dbReference>
<dbReference type="OrthoDB" id="9798855at2"/>